<evidence type="ECO:0000313" key="2">
    <source>
        <dbReference type="Proteomes" id="UP000244005"/>
    </source>
</evidence>
<reference evidence="2" key="1">
    <citation type="journal article" date="2017" name="Cell">
        <title>Insights into land plant evolution garnered from the Marchantia polymorpha genome.</title>
        <authorList>
            <person name="Bowman J.L."/>
            <person name="Kohchi T."/>
            <person name="Yamato K.T."/>
            <person name="Jenkins J."/>
            <person name="Shu S."/>
            <person name="Ishizaki K."/>
            <person name="Yamaoka S."/>
            <person name="Nishihama R."/>
            <person name="Nakamura Y."/>
            <person name="Berger F."/>
            <person name="Adam C."/>
            <person name="Aki S.S."/>
            <person name="Althoff F."/>
            <person name="Araki T."/>
            <person name="Arteaga-Vazquez M.A."/>
            <person name="Balasubrmanian S."/>
            <person name="Barry K."/>
            <person name="Bauer D."/>
            <person name="Boehm C.R."/>
            <person name="Briginshaw L."/>
            <person name="Caballero-Perez J."/>
            <person name="Catarino B."/>
            <person name="Chen F."/>
            <person name="Chiyoda S."/>
            <person name="Chovatia M."/>
            <person name="Davies K.M."/>
            <person name="Delmans M."/>
            <person name="Demura T."/>
            <person name="Dierschke T."/>
            <person name="Dolan L."/>
            <person name="Dorantes-Acosta A.E."/>
            <person name="Eklund D.M."/>
            <person name="Florent S.N."/>
            <person name="Flores-Sandoval E."/>
            <person name="Fujiyama A."/>
            <person name="Fukuzawa H."/>
            <person name="Galik B."/>
            <person name="Grimanelli D."/>
            <person name="Grimwood J."/>
            <person name="Grossniklaus U."/>
            <person name="Hamada T."/>
            <person name="Haseloff J."/>
            <person name="Hetherington A.J."/>
            <person name="Higo A."/>
            <person name="Hirakawa Y."/>
            <person name="Hundley H.N."/>
            <person name="Ikeda Y."/>
            <person name="Inoue K."/>
            <person name="Inoue S.I."/>
            <person name="Ishida S."/>
            <person name="Jia Q."/>
            <person name="Kakita M."/>
            <person name="Kanazawa T."/>
            <person name="Kawai Y."/>
            <person name="Kawashima T."/>
            <person name="Kennedy M."/>
            <person name="Kinose K."/>
            <person name="Kinoshita T."/>
            <person name="Kohara Y."/>
            <person name="Koide E."/>
            <person name="Komatsu K."/>
            <person name="Kopischke S."/>
            <person name="Kubo M."/>
            <person name="Kyozuka J."/>
            <person name="Lagercrantz U."/>
            <person name="Lin S.S."/>
            <person name="Lindquist E."/>
            <person name="Lipzen A.M."/>
            <person name="Lu C.W."/>
            <person name="De Luna E."/>
            <person name="Martienssen R.A."/>
            <person name="Minamino N."/>
            <person name="Mizutani M."/>
            <person name="Mizutani M."/>
            <person name="Mochizuki N."/>
            <person name="Monte I."/>
            <person name="Mosher R."/>
            <person name="Nagasaki H."/>
            <person name="Nakagami H."/>
            <person name="Naramoto S."/>
            <person name="Nishitani K."/>
            <person name="Ohtani M."/>
            <person name="Okamoto T."/>
            <person name="Okumura M."/>
            <person name="Phillips J."/>
            <person name="Pollak B."/>
            <person name="Reinders A."/>
            <person name="Rovekamp M."/>
            <person name="Sano R."/>
            <person name="Sawa S."/>
            <person name="Schmid M.W."/>
            <person name="Shirakawa M."/>
            <person name="Solano R."/>
            <person name="Spunde A."/>
            <person name="Suetsugu N."/>
            <person name="Sugano S."/>
            <person name="Sugiyama A."/>
            <person name="Sun R."/>
            <person name="Suzuki Y."/>
            <person name="Takenaka M."/>
            <person name="Takezawa D."/>
            <person name="Tomogane H."/>
            <person name="Tsuzuki M."/>
            <person name="Ueda T."/>
            <person name="Umeda M."/>
            <person name="Ward J.M."/>
            <person name="Watanabe Y."/>
            <person name="Yazaki K."/>
            <person name="Yokoyama R."/>
            <person name="Yoshitake Y."/>
            <person name="Yotsui I."/>
            <person name="Zachgo S."/>
            <person name="Schmutz J."/>
        </authorList>
    </citation>
    <scope>NUCLEOTIDE SEQUENCE [LARGE SCALE GENOMIC DNA]</scope>
    <source>
        <strain evidence="2">Tak-1</strain>
    </source>
</reference>
<proteinExistence type="predicted"/>
<accession>A0A2R6WCN4</accession>
<gene>
    <name evidence="1" type="ORF">MARPO_0109s0043</name>
</gene>
<dbReference type="EMBL" id="KZ772781">
    <property type="protein sequence ID" value="PTQ31615.1"/>
    <property type="molecule type" value="Genomic_DNA"/>
</dbReference>
<evidence type="ECO:0000313" key="1">
    <source>
        <dbReference type="EMBL" id="PTQ31615.1"/>
    </source>
</evidence>
<dbReference type="Gramene" id="Mp2g17020.1">
    <property type="protein sequence ID" value="Mp2g17020.1.cds1"/>
    <property type="gene ID" value="Mp2g17020"/>
</dbReference>
<sequence length="96" mass="10539">MTERAIGGFSVLMTRHESRSGGLMPTMEITAGDGAIVSPYLASAQHRIACFGLRSVWIKFDPHAQADINRVLLKRRRFVLPRMPVAGPAGNHAQLQ</sequence>
<name>A0A2R6WCN4_MARPO</name>
<organism evidence="1 2">
    <name type="scientific">Marchantia polymorpha</name>
    <name type="common">Common liverwort</name>
    <name type="synonym">Marchantia aquatica</name>
    <dbReference type="NCBI Taxonomy" id="3197"/>
    <lineage>
        <taxon>Eukaryota</taxon>
        <taxon>Viridiplantae</taxon>
        <taxon>Streptophyta</taxon>
        <taxon>Embryophyta</taxon>
        <taxon>Marchantiophyta</taxon>
        <taxon>Marchantiopsida</taxon>
        <taxon>Marchantiidae</taxon>
        <taxon>Marchantiales</taxon>
        <taxon>Marchantiaceae</taxon>
        <taxon>Marchantia</taxon>
    </lineage>
</organism>
<dbReference type="Proteomes" id="UP000244005">
    <property type="component" value="Unassembled WGS sequence"/>
</dbReference>
<dbReference type="AlphaFoldDB" id="A0A2R6WCN4"/>
<keyword evidence="2" id="KW-1185">Reference proteome</keyword>
<protein>
    <submittedName>
        <fullName evidence="1">Uncharacterized protein</fullName>
    </submittedName>
</protein>